<comment type="caution">
    <text evidence="10">The sequence shown here is derived from an EMBL/GenBank/DDBJ whole genome shotgun (WGS) entry which is preliminary data.</text>
</comment>
<dbReference type="InterPro" id="IPR001867">
    <property type="entry name" value="OmpR/PhoB-type_DNA-bd"/>
</dbReference>
<dbReference type="InterPro" id="IPR011006">
    <property type="entry name" value="CheY-like_superfamily"/>
</dbReference>
<dbReference type="Pfam" id="PF00072">
    <property type="entry name" value="Response_reg"/>
    <property type="match status" value="1"/>
</dbReference>
<dbReference type="EMBL" id="MIGV01000031">
    <property type="protein sequence ID" value="PPT74036.1"/>
    <property type="molecule type" value="Genomic_DNA"/>
</dbReference>
<name>A0A2S6Z0Q1_9XANT</name>
<evidence type="ECO:0000256" key="1">
    <source>
        <dbReference type="ARBA" id="ARBA00022553"/>
    </source>
</evidence>
<evidence type="ECO:0000256" key="2">
    <source>
        <dbReference type="ARBA" id="ARBA00023012"/>
    </source>
</evidence>
<accession>A0A2S6Z0Q1</accession>
<proteinExistence type="predicted"/>
<dbReference type="GO" id="GO:0000156">
    <property type="term" value="F:phosphorelay response regulator activity"/>
    <property type="evidence" value="ECO:0007669"/>
    <property type="project" value="TreeGrafter"/>
</dbReference>
<gene>
    <name evidence="10" type="ORF">XaplCFBP3122_18085</name>
</gene>
<dbReference type="Gene3D" id="6.10.250.690">
    <property type="match status" value="1"/>
</dbReference>
<dbReference type="GO" id="GO:0000976">
    <property type="term" value="F:transcription cis-regulatory region binding"/>
    <property type="evidence" value="ECO:0007669"/>
    <property type="project" value="TreeGrafter"/>
</dbReference>
<organism evidence="10 11">
    <name type="scientific">Xanthomonas arboricola pv. populi</name>
    <dbReference type="NCBI Taxonomy" id="487823"/>
    <lineage>
        <taxon>Bacteria</taxon>
        <taxon>Pseudomonadati</taxon>
        <taxon>Pseudomonadota</taxon>
        <taxon>Gammaproteobacteria</taxon>
        <taxon>Lysobacterales</taxon>
        <taxon>Lysobacteraceae</taxon>
        <taxon>Xanthomonas</taxon>
    </lineage>
</organism>
<dbReference type="InterPro" id="IPR016032">
    <property type="entry name" value="Sig_transdc_resp-reg_C-effctor"/>
</dbReference>
<dbReference type="SUPFAM" id="SSF46894">
    <property type="entry name" value="C-terminal effector domain of the bipartite response regulators"/>
    <property type="match status" value="1"/>
</dbReference>
<dbReference type="InterPro" id="IPR001789">
    <property type="entry name" value="Sig_transdc_resp-reg_receiver"/>
</dbReference>
<evidence type="ECO:0000313" key="11">
    <source>
        <dbReference type="Proteomes" id="UP000238270"/>
    </source>
</evidence>
<keyword evidence="1 6" id="KW-0597">Phosphoprotein</keyword>
<dbReference type="RefSeq" id="WP_104544862.1">
    <property type="nucleotide sequence ID" value="NZ_MIGV01000031.1"/>
</dbReference>
<dbReference type="Gene3D" id="3.40.50.2300">
    <property type="match status" value="1"/>
</dbReference>
<keyword evidence="5" id="KW-0804">Transcription</keyword>
<protein>
    <submittedName>
        <fullName evidence="10">DNA-binding response regulator</fullName>
    </submittedName>
</protein>
<feature type="DNA-binding region" description="OmpR/PhoB-type" evidence="7">
    <location>
        <begin position="137"/>
        <end position="236"/>
    </location>
</feature>
<evidence type="ECO:0000259" key="8">
    <source>
        <dbReference type="PROSITE" id="PS50110"/>
    </source>
</evidence>
<dbReference type="CDD" id="cd00383">
    <property type="entry name" value="trans_reg_C"/>
    <property type="match status" value="1"/>
</dbReference>
<keyword evidence="4 7" id="KW-0238">DNA-binding</keyword>
<feature type="domain" description="Response regulatory" evidence="8">
    <location>
        <begin position="9"/>
        <end position="122"/>
    </location>
</feature>
<evidence type="ECO:0000256" key="4">
    <source>
        <dbReference type="ARBA" id="ARBA00023125"/>
    </source>
</evidence>
<dbReference type="PROSITE" id="PS50110">
    <property type="entry name" value="RESPONSE_REGULATORY"/>
    <property type="match status" value="1"/>
</dbReference>
<dbReference type="AlphaFoldDB" id="A0A2S6Z0Q1"/>
<dbReference type="Proteomes" id="UP000238270">
    <property type="component" value="Unassembled WGS sequence"/>
</dbReference>
<dbReference type="PANTHER" id="PTHR48111:SF4">
    <property type="entry name" value="DNA-BINDING DUAL TRANSCRIPTIONAL REGULATOR OMPR"/>
    <property type="match status" value="1"/>
</dbReference>
<dbReference type="Pfam" id="PF00486">
    <property type="entry name" value="Trans_reg_C"/>
    <property type="match status" value="1"/>
</dbReference>
<dbReference type="SMART" id="SM00448">
    <property type="entry name" value="REC"/>
    <property type="match status" value="1"/>
</dbReference>
<dbReference type="GO" id="GO:0032993">
    <property type="term" value="C:protein-DNA complex"/>
    <property type="evidence" value="ECO:0007669"/>
    <property type="project" value="TreeGrafter"/>
</dbReference>
<dbReference type="InterPro" id="IPR036388">
    <property type="entry name" value="WH-like_DNA-bd_sf"/>
</dbReference>
<dbReference type="GO" id="GO:0005829">
    <property type="term" value="C:cytosol"/>
    <property type="evidence" value="ECO:0007669"/>
    <property type="project" value="TreeGrafter"/>
</dbReference>
<dbReference type="Gene3D" id="1.10.10.10">
    <property type="entry name" value="Winged helix-like DNA-binding domain superfamily/Winged helix DNA-binding domain"/>
    <property type="match status" value="1"/>
</dbReference>
<dbReference type="SMART" id="SM00862">
    <property type="entry name" value="Trans_reg_C"/>
    <property type="match status" value="1"/>
</dbReference>
<dbReference type="CDD" id="cd17574">
    <property type="entry name" value="REC_OmpR"/>
    <property type="match status" value="1"/>
</dbReference>
<feature type="domain" description="OmpR/PhoB-type" evidence="9">
    <location>
        <begin position="137"/>
        <end position="236"/>
    </location>
</feature>
<evidence type="ECO:0000313" key="10">
    <source>
        <dbReference type="EMBL" id="PPT74036.1"/>
    </source>
</evidence>
<evidence type="ECO:0000256" key="5">
    <source>
        <dbReference type="ARBA" id="ARBA00023163"/>
    </source>
</evidence>
<dbReference type="PANTHER" id="PTHR48111">
    <property type="entry name" value="REGULATOR OF RPOS"/>
    <property type="match status" value="1"/>
</dbReference>
<keyword evidence="2" id="KW-0902">Two-component regulatory system</keyword>
<sequence>MPQAPAPLRILVVDDHRKIRQPLAAYLRGHQYVVDTAEDAAGLWAQLRRQAYAAVVLDVMLPDGDGFALCRQLHQRHDLPVILLTARGESEDRVRGLELGADDYVVKPFEPRELLARLRAVLRRRNGSRPAAPVPRPACYRFAGCRYRPDSGLLEHPDAGPVRLTAAEARLLEIFLAHPRQPLPRDTLLGLATRPGDDLHDRAIDRQVCRLRRKLGGAAEPALLRTLWGQGYLLAADVQTDPA</sequence>
<keyword evidence="3" id="KW-0805">Transcription regulation</keyword>
<dbReference type="GO" id="GO:0006355">
    <property type="term" value="P:regulation of DNA-templated transcription"/>
    <property type="evidence" value="ECO:0007669"/>
    <property type="project" value="InterPro"/>
</dbReference>
<reference evidence="10 11" key="1">
    <citation type="submission" date="2016-08" db="EMBL/GenBank/DDBJ databases">
        <title>Evolution of the type three secretion system and type three effector repertoires in Xanthomonas.</title>
        <authorList>
            <person name="Merda D."/>
            <person name="Briand M."/>
            <person name="Bosis E."/>
            <person name="Rousseau C."/>
            <person name="Portier P."/>
            <person name="Jacques M.-A."/>
            <person name="Fischer-Le Saux M."/>
        </authorList>
    </citation>
    <scope>NUCLEOTIDE SEQUENCE [LARGE SCALE GENOMIC DNA]</scope>
    <source>
        <strain evidence="10 11">CFBP 3122</strain>
    </source>
</reference>
<dbReference type="InterPro" id="IPR039420">
    <property type="entry name" value="WalR-like"/>
</dbReference>
<evidence type="ECO:0000256" key="3">
    <source>
        <dbReference type="ARBA" id="ARBA00023015"/>
    </source>
</evidence>
<dbReference type="PROSITE" id="PS51755">
    <property type="entry name" value="OMPR_PHOB"/>
    <property type="match status" value="1"/>
</dbReference>
<evidence type="ECO:0000259" key="9">
    <source>
        <dbReference type="PROSITE" id="PS51755"/>
    </source>
</evidence>
<feature type="modified residue" description="4-aspartylphosphate" evidence="6">
    <location>
        <position position="58"/>
    </location>
</feature>
<dbReference type="SUPFAM" id="SSF52172">
    <property type="entry name" value="CheY-like"/>
    <property type="match status" value="1"/>
</dbReference>
<evidence type="ECO:0000256" key="6">
    <source>
        <dbReference type="PROSITE-ProRule" id="PRU00169"/>
    </source>
</evidence>
<evidence type="ECO:0000256" key="7">
    <source>
        <dbReference type="PROSITE-ProRule" id="PRU01091"/>
    </source>
</evidence>